<feature type="region of interest" description="Disordered" evidence="7">
    <location>
        <begin position="536"/>
        <end position="560"/>
    </location>
</feature>
<evidence type="ECO:0000313" key="11">
    <source>
        <dbReference type="Proteomes" id="UP001163046"/>
    </source>
</evidence>
<keyword evidence="4 8" id="KW-0472">Membrane</keyword>
<dbReference type="Pfam" id="PF07679">
    <property type="entry name" value="I-set"/>
    <property type="match status" value="1"/>
</dbReference>
<evidence type="ECO:0000256" key="7">
    <source>
        <dbReference type="SAM" id="MobiDB-lite"/>
    </source>
</evidence>
<dbReference type="InterPro" id="IPR003598">
    <property type="entry name" value="Ig_sub2"/>
</dbReference>
<dbReference type="InterPro" id="IPR013098">
    <property type="entry name" value="Ig_I-set"/>
</dbReference>
<keyword evidence="6" id="KW-0325">Glycoprotein</keyword>
<evidence type="ECO:0000313" key="10">
    <source>
        <dbReference type="EMBL" id="KAJ7382318.1"/>
    </source>
</evidence>
<dbReference type="SUPFAM" id="SSF48726">
    <property type="entry name" value="Immunoglobulin"/>
    <property type="match status" value="1"/>
</dbReference>
<evidence type="ECO:0000256" key="5">
    <source>
        <dbReference type="ARBA" id="ARBA00023157"/>
    </source>
</evidence>
<gene>
    <name evidence="10" type="ORF">OS493_035758</name>
</gene>
<feature type="region of interest" description="Disordered" evidence="7">
    <location>
        <begin position="151"/>
        <end position="184"/>
    </location>
</feature>
<keyword evidence="11" id="KW-1185">Reference proteome</keyword>
<evidence type="ECO:0000256" key="1">
    <source>
        <dbReference type="ARBA" id="ARBA00004370"/>
    </source>
</evidence>
<name>A0A9X0D1J8_9CNID</name>
<dbReference type="OrthoDB" id="6413693at2759"/>
<dbReference type="PROSITE" id="PS50835">
    <property type="entry name" value="IG_LIKE"/>
    <property type="match status" value="1"/>
</dbReference>
<dbReference type="EMBL" id="MU825928">
    <property type="protein sequence ID" value="KAJ7382318.1"/>
    <property type="molecule type" value="Genomic_DNA"/>
</dbReference>
<evidence type="ECO:0000256" key="3">
    <source>
        <dbReference type="ARBA" id="ARBA00022737"/>
    </source>
</evidence>
<evidence type="ECO:0000259" key="9">
    <source>
        <dbReference type="PROSITE" id="PS50835"/>
    </source>
</evidence>
<comment type="subcellular location">
    <subcellularLocation>
        <location evidence="1">Membrane</location>
    </subcellularLocation>
</comment>
<dbReference type="InterPro" id="IPR007110">
    <property type="entry name" value="Ig-like_dom"/>
</dbReference>
<accession>A0A9X0D1J8</accession>
<dbReference type="InterPro" id="IPR003599">
    <property type="entry name" value="Ig_sub"/>
</dbReference>
<evidence type="ECO:0000256" key="8">
    <source>
        <dbReference type="SAM" id="Phobius"/>
    </source>
</evidence>
<keyword evidence="8" id="KW-1133">Transmembrane helix</keyword>
<dbReference type="GO" id="GO:0008270">
    <property type="term" value="F:zinc ion binding"/>
    <property type="evidence" value="ECO:0007669"/>
    <property type="project" value="InterPro"/>
</dbReference>
<dbReference type="SMART" id="SM00409">
    <property type="entry name" value="IG"/>
    <property type="match status" value="1"/>
</dbReference>
<dbReference type="GO" id="GO:0003676">
    <property type="term" value="F:nucleic acid binding"/>
    <property type="evidence" value="ECO:0007669"/>
    <property type="project" value="InterPro"/>
</dbReference>
<organism evidence="10 11">
    <name type="scientific">Desmophyllum pertusum</name>
    <dbReference type="NCBI Taxonomy" id="174260"/>
    <lineage>
        <taxon>Eukaryota</taxon>
        <taxon>Metazoa</taxon>
        <taxon>Cnidaria</taxon>
        <taxon>Anthozoa</taxon>
        <taxon>Hexacorallia</taxon>
        <taxon>Scleractinia</taxon>
        <taxon>Caryophylliina</taxon>
        <taxon>Caryophylliidae</taxon>
        <taxon>Desmophyllum</taxon>
    </lineage>
</organism>
<dbReference type="SUPFAM" id="SSF57756">
    <property type="entry name" value="Retrovirus zinc finger-like domains"/>
    <property type="match status" value="1"/>
</dbReference>
<dbReference type="GO" id="GO:0007157">
    <property type="term" value="P:heterophilic cell-cell adhesion via plasma membrane cell adhesion molecules"/>
    <property type="evidence" value="ECO:0007669"/>
    <property type="project" value="TreeGrafter"/>
</dbReference>
<dbReference type="Gene3D" id="2.60.40.10">
    <property type="entry name" value="Immunoglobulins"/>
    <property type="match status" value="1"/>
</dbReference>
<feature type="transmembrane region" description="Helical" evidence="8">
    <location>
        <begin position="21"/>
        <end position="41"/>
    </location>
</feature>
<dbReference type="GO" id="GO:0005912">
    <property type="term" value="C:adherens junction"/>
    <property type="evidence" value="ECO:0007669"/>
    <property type="project" value="TreeGrafter"/>
</dbReference>
<feature type="region of interest" description="Disordered" evidence="7">
    <location>
        <begin position="71"/>
        <end position="90"/>
    </location>
</feature>
<evidence type="ECO:0000256" key="6">
    <source>
        <dbReference type="ARBA" id="ARBA00023180"/>
    </source>
</evidence>
<dbReference type="Proteomes" id="UP001163046">
    <property type="component" value="Unassembled WGS sequence"/>
</dbReference>
<comment type="caution">
    <text evidence="10">The sequence shown here is derived from an EMBL/GenBank/DDBJ whole genome shotgun (WGS) entry which is preliminary data.</text>
</comment>
<dbReference type="PANTHER" id="PTHR23277:SF108">
    <property type="entry name" value="FASCICLIN-3"/>
    <property type="match status" value="1"/>
</dbReference>
<keyword evidence="2" id="KW-0732">Signal</keyword>
<sequence>MDNVVKEPNINSKRIHYIDKLHKSSSILSVAAILVSLALFIRIETVARDTKAIDSKFTQQIQQIQDALRETSTQQAREKEDNDIAQGNKYKRSVVRRSLPAKLNNNDQLNDTVGIKDFRDLIKRYVTSIIVGSVCVAPGKVCVAGPPGRKGVVGRPGKRGTKGIKGRKGTQGVMGPPGEPGKHGMMGDIGAPGVREEKPTVSWSKINGTGLVNKDGQDNKLQISTTGYNDSGVTFVKRQMSWVSTSQFTEIPDPVIKVKGNTVASVVCRAFGFPPPTIDWSKAFSELPQGRATVENGTLKISSFSLKDVGTYQCKATNKLGSVRILTTLNYVQPLGQYLAVYLKDDAKAFYHQQPETVRKSFSELSKALKQRYEGGLAFLKYKREFNSRSRKEGEPLHSFLADLRLAYDRAYAPPTVDELHETPNTAQKKVHNEQLGALAFYETRKAEDVLCQFINGLKKDFREVLIRQDDLLTTPVEIVVKRIATLEEERGDVHKVACVTVRRGGKRTGRQRPIPRPTDICSACNGRGRWARSCPTKRERGWPRTPTPAPDANQGVNYPYRSQKEPIINTVHKVSATYRKSYHVEGTVNEEKSMFLVDTGGRGEPDIFKYPWFSGQGVTSRSCINYAPAYHSSWGSSGGVEAGRCPDTVDISCS</sequence>
<dbReference type="GO" id="GO:0016020">
    <property type="term" value="C:membrane"/>
    <property type="evidence" value="ECO:0007669"/>
    <property type="project" value="UniProtKB-SubCell"/>
</dbReference>
<dbReference type="PANTHER" id="PTHR23277">
    <property type="entry name" value="NECTIN-RELATED"/>
    <property type="match status" value="1"/>
</dbReference>
<dbReference type="Pfam" id="PF01391">
    <property type="entry name" value="Collagen"/>
    <property type="match status" value="1"/>
</dbReference>
<keyword evidence="8" id="KW-0812">Transmembrane</keyword>
<dbReference type="InterPro" id="IPR051427">
    <property type="entry name" value="Nectin/Nectin-like"/>
</dbReference>
<proteinExistence type="predicted"/>
<keyword evidence="3" id="KW-0677">Repeat</keyword>
<feature type="compositionally biased region" description="Basic residues" evidence="7">
    <location>
        <begin position="156"/>
        <end position="168"/>
    </location>
</feature>
<evidence type="ECO:0000256" key="2">
    <source>
        <dbReference type="ARBA" id="ARBA00022729"/>
    </source>
</evidence>
<dbReference type="InterPro" id="IPR036875">
    <property type="entry name" value="Znf_CCHC_sf"/>
</dbReference>
<dbReference type="AlphaFoldDB" id="A0A9X0D1J8"/>
<evidence type="ECO:0000256" key="4">
    <source>
        <dbReference type="ARBA" id="ARBA00023136"/>
    </source>
</evidence>
<protein>
    <recommendedName>
        <fullName evidence="9">Ig-like domain-containing protein</fullName>
    </recommendedName>
</protein>
<dbReference type="SMART" id="SM00408">
    <property type="entry name" value="IGc2"/>
    <property type="match status" value="1"/>
</dbReference>
<dbReference type="InterPro" id="IPR036179">
    <property type="entry name" value="Ig-like_dom_sf"/>
</dbReference>
<dbReference type="GO" id="GO:0007156">
    <property type="term" value="P:homophilic cell adhesion via plasma membrane adhesion molecules"/>
    <property type="evidence" value="ECO:0007669"/>
    <property type="project" value="TreeGrafter"/>
</dbReference>
<dbReference type="InterPro" id="IPR013783">
    <property type="entry name" value="Ig-like_fold"/>
</dbReference>
<keyword evidence="5" id="KW-1015">Disulfide bond</keyword>
<reference evidence="10" key="1">
    <citation type="submission" date="2023-01" db="EMBL/GenBank/DDBJ databases">
        <title>Genome assembly of the deep-sea coral Lophelia pertusa.</title>
        <authorList>
            <person name="Herrera S."/>
            <person name="Cordes E."/>
        </authorList>
    </citation>
    <scope>NUCLEOTIDE SEQUENCE</scope>
    <source>
        <strain evidence="10">USNM1676648</strain>
        <tissue evidence="10">Polyp</tissue>
    </source>
</reference>
<feature type="domain" description="Ig-like" evidence="9">
    <location>
        <begin position="246"/>
        <end position="330"/>
    </location>
</feature>
<dbReference type="InterPro" id="IPR008160">
    <property type="entry name" value="Collagen"/>
</dbReference>